<feature type="transmembrane region" description="Helical" evidence="5">
    <location>
        <begin position="142"/>
        <end position="164"/>
    </location>
</feature>
<evidence type="ECO:0000256" key="4">
    <source>
        <dbReference type="ARBA" id="ARBA00023136"/>
    </source>
</evidence>
<feature type="domain" description="ABC transporter" evidence="6">
    <location>
        <begin position="259"/>
        <end position="563"/>
    </location>
</feature>
<name>A0ABZ2AE74_STRNV</name>
<evidence type="ECO:0000313" key="8">
    <source>
        <dbReference type="EMBL" id="WUX57007.1"/>
    </source>
</evidence>
<feature type="transmembrane region" description="Helical" evidence="5">
    <location>
        <begin position="244"/>
        <end position="271"/>
    </location>
</feature>
<proteinExistence type="predicted"/>
<protein>
    <submittedName>
        <fullName evidence="8">ABC transporter ATP-binding protein/permease</fullName>
    </submittedName>
</protein>
<dbReference type="PANTHER" id="PTHR43394:SF1">
    <property type="entry name" value="ATP-BINDING CASSETTE SUB-FAMILY B MEMBER 10, MITOCHONDRIAL"/>
    <property type="match status" value="1"/>
</dbReference>
<dbReference type="RefSeq" id="WP_329082001.1">
    <property type="nucleotide sequence ID" value="NZ_CP109495.1"/>
</dbReference>
<dbReference type="InterPro" id="IPR003439">
    <property type="entry name" value="ABC_transporter-like_ATP-bd"/>
</dbReference>
<keyword evidence="3 5" id="KW-1133">Transmembrane helix</keyword>
<dbReference type="Pfam" id="PF00664">
    <property type="entry name" value="ABC_membrane"/>
    <property type="match status" value="1"/>
</dbReference>
<evidence type="ECO:0000256" key="1">
    <source>
        <dbReference type="ARBA" id="ARBA00004651"/>
    </source>
</evidence>
<dbReference type="InterPro" id="IPR039421">
    <property type="entry name" value="Type_1_exporter"/>
</dbReference>
<organism evidence="8 9">
    <name type="scientific">Streptomyces niveus</name>
    <name type="common">Streptomyces spheroides</name>
    <dbReference type="NCBI Taxonomy" id="193462"/>
    <lineage>
        <taxon>Bacteria</taxon>
        <taxon>Bacillati</taxon>
        <taxon>Actinomycetota</taxon>
        <taxon>Actinomycetes</taxon>
        <taxon>Kitasatosporales</taxon>
        <taxon>Streptomycetaceae</taxon>
        <taxon>Streptomyces</taxon>
    </lineage>
</organism>
<feature type="transmembrane region" description="Helical" evidence="5">
    <location>
        <begin position="291"/>
        <end position="311"/>
    </location>
</feature>
<dbReference type="SUPFAM" id="SSF90123">
    <property type="entry name" value="ABC transporter transmembrane region"/>
    <property type="match status" value="1"/>
</dbReference>
<dbReference type="PANTHER" id="PTHR43394">
    <property type="entry name" value="ATP-DEPENDENT PERMEASE MDL1, MITOCHONDRIAL"/>
    <property type="match status" value="1"/>
</dbReference>
<dbReference type="SUPFAM" id="SSF52540">
    <property type="entry name" value="P-loop containing nucleoside triphosphate hydrolases"/>
    <property type="match status" value="1"/>
</dbReference>
<reference evidence="8" key="1">
    <citation type="submission" date="2022-10" db="EMBL/GenBank/DDBJ databases">
        <title>The complete genomes of actinobacterial strains from the NBC collection.</title>
        <authorList>
            <person name="Joergensen T.S."/>
            <person name="Alvarez Arevalo M."/>
            <person name="Sterndorff E.B."/>
            <person name="Faurdal D."/>
            <person name="Vuksanovic O."/>
            <person name="Mourched A.-S."/>
            <person name="Charusanti P."/>
            <person name="Shaw S."/>
            <person name="Blin K."/>
            <person name="Weber T."/>
        </authorList>
    </citation>
    <scope>NUCLEOTIDE SEQUENCE</scope>
    <source>
        <strain evidence="8">NBC_01432</strain>
    </source>
</reference>
<keyword evidence="8" id="KW-0547">Nucleotide-binding</keyword>
<evidence type="ECO:0000259" key="7">
    <source>
        <dbReference type="PROSITE" id="PS50929"/>
    </source>
</evidence>
<dbReference type="Pfam" id="PF00005">
    <property type="entry name" value="ABC_tran"/>
    <property type="match status" value="1"/>
</dbReference>
<feature type="transmembrane region" description="Helical" evidence="5">
    <location>
        <begin position="31"/>
        <end position="48"/>
    </location>
</feature>
<evidence type="ECO:0000313" key="9">
    <source>
        <dbReference type="Proteomes" id="UP001432209"/>
    </source>
</evidence>
<keyword evidence="9" id="KW-1185">Reference proteome</keyword>
<feature type="transmembrane region" description="Helical" evidence="5">
    <location>
        <begin position="170"/>
        <end position="190"/>
    </location>
</feature>
<dbReference type="GO" id="GO:0005524">
    <property type="term" value="F:ATP binding"/>
    <property type="evidence" value="ECO:0007669"/>
    <property type="project" value="UniProtKB-KW"/>
</dbReference>
<dbReference type="InterPro" id="IPR036640">
    <property type="entry name" value="ABC1_TM_sf"/>
</dbReference>
<evidence type="ECO:0000256" key="2">
    <source>
        <dbReference type="ARBA" id="ARBA00022692"/>
    </source>
</evidence>
<dbReference type="Proteomes" id="UP001432209">
    <property type="component" value="Chromosome"/>
</dbReference>
<dbReference type="PROSITE" id="PS00211">
    <property type="entry name" value="ABC_TRANSPORTER_1"/>
    <property type="match status" value="1"/>
</dbReference>
<comment type="subcellular location">
    <subcellularLocation>
        <location evidence="1">Cell membrane</location>
        <topology evidence="1">Multi-pass membrane protein</topology>
    </subcellularLocation>
</comment>
<dbReference type="PROSITE" id="PS50893">
    <property type="entry name" value="ABC_TRANSPORTER_2"/>
    <property type="match status" value="1"/>
</dbReference>
<dbReference type="InterPro" id="IPR011527">
    <property type="entry name" value="ABC1_TM_dom"/>
</dbReference>
<keyword evidence="2 5" id="KW-0812">Transmembrane</keyword>
<evidence type="ECO:0000256" key="3">
    <source>
        <dbReference type="ARBA" id="ARBA00022989"/>
    </source>
</evidence>
<sequence length="579" mass="61486">MADPFHHPGRPDIRGPLRYIWWLIVSQRRRVLTGSLLGSAWMVGLMVPPYLLSRAIDDGLTAGNSSALFGWTGALFGVGVLNAWLAVMRHRVMTRVRMDAAFRSVRVVTEHTTRLGDVLARRTSSSEILTIGFGDVAQTANVLTITGPGVGAVLAYAVAALLLLSVSAPLALVVLLGVPVLALVVGPLLGRLQRVETVYRDQYGLLTTRLVDLIEGLRVLGGLGGKEVYAERYRERSRALRAEGYRVGTVTSWIQALAVGLPTVFLAAVTWPAARLAADGSLTTGQLVSVYGYAAVLVVPVAFFIEGGYDLSRGRVAARRIIGFLALPPRSDDPSAGLDAPVGPAVLRDPASGVEVLPGRFTALTGARPQESARVVDRLGRFVDSEALWGGVPLRDIALTQVRERLLVADNEAALFAGTLRDAIGGRTEHSADALAEAVDAAMARDIVHALPEGLDSAVAAQGRDLSGGQRQRIRLARALLAAPEVLLAVEPTSAVDVHTEASMTTRLAAHRAGLTTVVTTTSPLVLDRADTVCYLVGGRVAATGTHRELLAGEAGYRRLVARDADDENDMSDEDGGLR</sequence>
<dbReference type="Gene3D" id="1.20.1560.10">
    <property type="entry name" value="ABC transporter type 1, transmembrane domain"/>
    <property type="match status" value="1"/>
</dbReference>
<gene>
    <name evidence="8" type="ORF">OG442_38750</name>
</gene>
<feature type="transmembrane region" description="Helical" evidence="5">
    <location>
        <begin position="68"/>
        <end position="88"/>
    </location>
</feature>
<evidence type="ECO:0000259" key="6">
    <source>
        <dbReference type="PROSITE" id="PS50893"/>
    </source>
</evidence>
<evidence type="ECO:0000256" key="5">
    <source>
        <dbReference type="SAM" id="Phobius"/>
    </source>
</evidence>
<dbReference type="PROSITE" id="PS50929">
    <property type="entry name" value="ABC_TM1F"/>
    <property type="match status" value="1"/>
</dbReference>
<dbReference type="Gene3D" id="3.40.50.300">
    <property type="entry name" value="P-loop containing nucleotide triphosphate hydrolases"/>
    <property type="match status" value="1"/>
</dbReference>
<accession>A0ABZ2AE74</accession>
<keyword evidence="4 5" id="KW-0472">Membrane</keyword>
<keyword evidence="8" id="KW-0067">ATP-binding</keyword>
<dbReference type="EMBL" id="CP109495">
    <property type="protein sequence ID" value="WUX57007.1"/>
    <property type="molecule type" value="Genomic_DNA"/>
</dbReference>
<dbReference type="InterPro" id="IPR017871">
    <property type="entry name" value="ABC_transporter-like_CS"/>
</dbReference>
<dbReference type="InterPro" id="IPR027417">
    <property type="entry name" value="P-loop_NTPase"/>
</dbReference>
<feature type="domain" description="ABC transmembrane type-1" evidence="7">
    <location>
        <begin position="32"/>
        <end position="313"/>
    </location>
</feature>